<dbReference type="AlphaFoldDB" id="A0A217EIK3"/>
<dbReference type="InterPro" id="IPR000326">
    <property type="entry name" value="PAP2/HPO"/>
</dbReference>
<evidence type="ECO:0000256" key="1">
    <source>
        <dbReference type="ARBA" id="ARBA00022729"/>
    </source>
</evidence>
<dbReference type="InterPro" id="IPR036938">
    <property type="entry name" value="PAP2/HPO_sf"/>
</dbReference>
<reference evidence="5" key="1">
    <citation type="submission" date="2017-06" db="EMBL/GenBank/DDBJ databases">
        <authorList>
            <person name="Varghese N."/>
            <person name="Submissions S."/>
        </authorList>
    </citation>
    <scope>NUCLEOTIDE SEQUENCE [LARGE SCALE GENOMIC DNA]</scope>
    <source>
        <strain evidence="5">ANC 5114</strain>
    </source>
</reference>
<dbReference type="Pfam" id="PF12951">
    <property type="entry name" value="PATR"/>
    <property type="match status" value="1"/>
</dbReference>
<name>A0A217EIK3_9GAMM</name>
<protein>
    <submittedName>
        <fullName evidence="4">Autotransporter-associated beta strand repeat-containing protein</fullName>
    </submittedName>
</protein>
<dbReference type="InterPro" id="IPR011050">
    <property type="entry name" value="Pectin_lyase_fold/virulence"/>
</dbReference>
<evidence type="ECO:0000256" key="2">
    <source>
        <dbReference type="SAM" id="SignalP"/>
    </source>
</evidence>
<evidence type="ECO:0000313" key="4">
    <source>
        <dbReference type="EMBL" id="SNQ30066.1"/>
    </source>
</evidence>
<proteinExistence type="predicted"/>
<dbReference type="EMBL" id="FZLN01000005">
    <property type="protein sequence ID" value="SNQ30066.1"/>
    <property type="molecule type" value="Genomic_DNA"/>
</dbReference>
<organism evidence="4 5">
    <name type="scientific">Acinetobacter apis</name>
    <dbReference type="NCBI Taxonomy" id="1229165"/>
    <lineage>
        <taxon>Bacteria</taxon>
        <taxon>Pseudomonadati</taxon>
        <taxon>Pseudomonadota</taxon>
        <taxon>Gammaproteobacteria</taxon>
        <taxon>Moraxellales</taxon>
        <taxon>Moraxellaceae</taxon>
        <taxon>Acinetobacter</taxon>
    </lineage>
</organism>
<sequence>MIFIKHRLALAISCLLTTPYTFSAEPVSAKSGVDVLSGFNQLWQLGRTWDSGTPTLLGQSILETNVNTVIDIAQKRTQQQEIEAFEFDAQNANYAIIQGLGPLSGYLKQETGAFTTVQGIPKEAYSGRISDKGNGLGSSTKLSDLIKLVDTVRYPASTTPAKNAYNYPRPFRQTLNGENLSWVLQPSLVARVPATGEGDGGFPSGHTNAAYLAALTVAYTVPQQYSDLVLRAGEIGYSRVVAGIHSPLDVIGGRMHATYYTIDGLAKNPELRKAAYQQAQQFFAQQCGGNIAGCYSSQDLNQTYQIYQANKARYDQYTFAHTFPVIGDASAAPIVPKNAELLIETRYPYLTAQQQREILSTTSYSRGGILDNGLGYDTLNLYQAGYGYGALNQNTVIHMDAAQGGFSAADLWLNDISGTGRLEKTGTGQLTLAGHNTWSGGTKVLEGTLLGNNGQSFGQGEINNQANVIINNTTQEVMKNTWQGQGNFYKQGVGELIYQGDGRQFLGQTNIQQGRFNIQSTLAGKTVVGNNGILTGKGQLENLYVMKGGVVDLGSSNDRLSVSNNLTIDQGAQLTVFTNSAVKDSSGIDVAGSITLRGGTVLHVGAGSNYNLLSDYQILTAKQGITGTFDQVSSNFSFLTPKLRYDAQAVTLQLLRNDKSFNTVAENNNQVQVANGLERLGFGQTLYNTIAKQSEAQAKASFDQLSGEGYTALSLHATQDLLATSHMIAEQRNASNSVWMQGYGKQIKNNGSWFDSEYTNYGALVGAERQLNDTASIGAVLGQGRGHNKVADRYFSAKDNNTEFGIYARQNNVQSGVTLGLTGRIARADATRTINIEGLNAQASANVDVRSGQIFGEYWAKPDLVFPLEPYVRVSHIVTEVDSFREHDAGIASLTGQKTRLNTTFSTIGLRTLYQLPHLSHDVTVHAGAGWTHAFGDLNGLSRLSFAGSQASYQVEGSQLAKDAAKINLGISTTLYSQLKVGLNYDGEFAQDVKQHRGTLVLNYNF</sequence>
<dbReference type="NCBIfam" id="TIGR02601">
    <property type="entry name" value="autotrns_rpt"/>
    <property type="match status" value="1"/>
</dbReference>
<evidence type="ECO:0000259" key="3">
    <source>
        <dbReference type="PROSITE" id="PS51208"/>
    </source>
</evidence>
<dbReference type="InterPro" id="IPR013425">
    <property type="entry name" value="Autotrns_rpt"/>
</dbReference>
<dbReference type="Gene3D" id="2.40.128.130">
    <property type="entry name" value="Autotransporter beta-domain"/>
    <property type="match status" value="1"/>
</dbReference>
<feature type="domain" description="Autotransporter" evidence="3">
    <location>
        <begin position="731"/>
        <end position="1006"/>
    </location>
</feature>
<dbReference type="Proteomes" id="UP000243463">
    <property type="component" value="Unassembled WGS sequence"/>
</dbReference>
<accession>A0A217EIK3</accession>
<evidence type="ECO:0000313" key="5">
    <source>
        <dbReference type="Proteomes" id="UP000243463"/>
    </source>
</evidence>
<feature type="signal peptide" evidence="2">
    <location>
        <begin position="1"/>
        <end position="23"/>
    </location>
</feature>
<dbReference type="OrthoDB" id="5760545at2"/>
<gene>
    <name evidence="4" type="ORF">SAMN05444584_2050</name>
</gene>
<dbReference type="Gene3D" id="1.20.144.10">
    <property type="entry name" value="Phosphatidic acid phosphatase type 2/haloperoxidase"/>
    <property type="match status" value="1"/>
</dbReference>
<dbReference type="InterPro" id="IPR036709">
    <property type="entry name" value="Autotransporte_beta_dom_sf"/>
</dbReference>
<dbReference type="SUPFAM" id="SSF51126">
    <property type="entry name" value="Pectin lyase-like"/>
    <property type="match status" value="1"/>
</dbReference>
<dbReference type="SUPFAM" id="SSF48317">
    <property type="entry name" value="Acid phosphatase/Vanadium-dependent haloperoxidase"/>
    <property type="match status" value="1"/>
</dbReference>
<keyword evidence="1 2" id="KW-0732">Signal</keyword>
<feature type="chain" id="PRO_5012216997" evidence="2">
    <location>
        <begin position="24"/>
        <end position="1006"/>
    </location>
</feature>
<dbReference type="Pfam" id="PF03797">
    <property type="entry name" value="Autotransporter"/>
    <property type="match status" value="1"/>
</dbReference>
<dbReference type="InterPro" id="IPR005546">
    <property type="entry name" value="Autotransporte_beta"/>
</dbReference>
<dbReference type="SMART" id="SM00869">
    <property type="entry name" value="Autotransporter"/>
    <property type="match status" value="1"/>
</dbReference>
<dbReference type="Pfam" id="PF01569">
    <property type="entry name" value="PAP2"/>
    <property type="match status" value="1"/>
</dbReference>
<dbReference type="PROSITE" id="PS51208">
    <property type="entry name" value="AUTOTRANSPORTER"/>
    <property type="match status" value="1"/>
</dbReference>
<keyword evidence="5" id="KW-1185">Reference proteome</keyword>
<dbReference type="SUPFAM" id="SSF103515">
    <property type="entry name" value="Autotransporter"/>
    <property type="match status" value="1"/>
</dbReference>